<dbReference type="Pfam" id="PF11795">
    <property type="entry name" value="DUF3322"/>
    <property type="match status" value="1"/>
</dbReference>
<dbReference type="Proteomes" id="UP000291591">
    <property type="component" value="Unassembled WGS sequence"/>
</dbReference>
<evidence type="ECO:0000259" key="2">
    <source>
        <dbReference type="Pfam" id="PF11795"/>
    </source>
</evidence>
<dbReference type="Pfam" id="PF09983">
    <property type="entry name" value="JetD_C"/>
    <property type="match status" value="1"/>
</dbReference>
<dbReference type="InterPro" id="IPR024537">
    <property type="entry name" value="DUF3322"/>
</dbReference>
<proteinExistence type="predicted"/>
<evidence type="ECO:0000259" key="1">
    <source>
        <dbReference type="Pfam" id="PF09983"/>
    </source>
</evidence>
<feature type="domain" description="Wadjet protein JetD C-terminal" evidence="1">
    <location>
        <begin position="220"/>
        <end position="386"/>
    </location>
</feature>
<name>A0A4Q7UVG1_PSEST</name>
<dbReference type="InterPro" id="IPR014544">
    <property type="entry name" value="UCP028408"/>
</dbReference>
<evidence type="ECO:0000313" key="3">
    <source>
        <dbReference type="EMBL" id="RZT85765.1"/>
    </source>
</evidence>
<feature type="domain" description="DUF3322" evidence="2">
    <location>
        <begin position="5"/>
        <end position="187"/>
    </location>
</feature>
<accession>A0A4Q7UVG1</accession>
<dbReference type="OrthoDB" id="322908at2"/>
<dbReference type="AlphaFoldDB" id="A0A4Q7UVG1"/>
<protein>
    <recommendedName>
        <fullName evidence="5">Wadjet protein JetD C-terminal domain-containing protein</fullName>
    </recommendedName>
</protein>
<dbReference type="PIRSF" id="PIRSF028408">
    <property type="entry name" value="UCP028408"/>
    <property type="match status" value="1"/>
</dbReference>
<organism evidence="3 4">
    <name type="scientific">Pseudonocardia sediminis</name>
    <dbReference type="NCBI Taxonomy" id="1397368"/>
    <lineage>
        <taxon>Bacteria</taxon>
        <taxon>Bacillati</taxon>
        <taxon>Actinomycetota</taxon>
        <taxon>Actinomycetes</taxon>
        <taxon>Pseudonocardiales</taxon>
        <taxon>Pseudonocardiaceae</taxon>
        <taxon>Pseudonocardia</taxon>
    </lineage>
</organism>
<evidence type="ECO:0008006" key="5">
    <source>
        <dbReference type="Google" id="ProtNLM"/>
    </source>
</evidence>
<evidence type="ECO:0000313" key="4">
    <source>
        <dbReference type="Proteomes" id="UP000291591"/>
    </source>
</evidence>
<keyword evidence="4" id="KW-1185">Reference proteome</keyword>
<dbReference type="InterPro" id="IPR024534">
    <property type="entry name" value="JetD_C"/>
</dbReference>
<reference evidence="3 4" key="1">
    <citation type="submission" date="2019-02" db="EMBL/GenBank/DDBJ databases">
        <title>Sequencing the genomes of 1000 actinobacteria strains.</title>
        <authorList>
            <person name="Klenk H.-P."/>
        </authorList>
    </citation>
    <scope>NUCLEOTIDE SEQUENCE [LARGE SCALE GENOMIC DNA]</scope>
    <source>
        <strain evidence="3 4">DSM 45779</strain>
    </source>
</reference>
<comment type="caution">
    <text evidence="3">The sequence shown here is derived from an EMBL/GenBank/DDBJ whole genome shotgun (WGS) entry which is preliminary data.</text>
</comment>
<dbReference type="EMBL" id="SHKL01000001">
    <property type="protein sequence ID" value="RZT85765.1"/>
    <property type="molecule type" value="Genomic_DNA"/>
</dbReference>
<sequence length="403" mass="45326">MHDPDHVMDQVGVRYDKNWRDWLLSGTETQFSFALGAPSAQVIGRDFESVSRWVNTWHSWAEAHPAAHLRSTTRRTVVGSQKVPTHLDVPTLDDLVSLDPVLANHWQRANERWSRIRALPTDVLVPRLRPRLQQILDLANHDFEVLLEAVRWFVENPRSGLTTRQVPVTGMHTKWLARNRGLVLACLNSREEHSADGYQIDDELEQAALDPLGLTALPVHVNLIIADPVERARIGGLRHISAPLPEVTSLPVQPDTVLIVENKESAYLVPDRPRTVIVHSLGNHLNVLDQIGWLTVAADQLYWGDLDRAGFTLLSRARARLPHLVSVLMDPMTLHQHGALAVADDTRVDLPEPNLTDAEAAALAALTTEHRAYLRLEQERLPAPFALNQLFRALERHTRDGAR</sequence>
<gene>
    <name evidence="3" type="ORF">EV383_2645</name>
</gene>